<dbReference type="Proteomes" id="UP000322245">
    <property type="component" value="Unassembled WGS sequence"/>
</dbReference>
<dbReference type="AlphaFoldDB" id="A0A5D3ASU7"/>
<name>A0A5D3ASU7_9TREE</name>
<feature type="region of interest" description="Disordered" evidence="1">
    <location>
        <begin position="236"/>
        <end position="290"/>
    </location>
</feature>
<evidence type="ECO:0000313" key="3">
    <source>
        <dbReference type="Proteomes" id="UP000322245"/>
    </source>
</evidence>
<sequence>MPESTPADSNASKDTQSTLFPPDSRVSGVSSNDDKHRHMCYCAMHLEPGESDEPSWTGGRPISNNDIDIARIHFGSDREPTIFESTCTRATIILSFRDDDLPEDEELVGYVTKSDLDEMGLWPMYRDVFKTATGVECGLLVEGENPCVHPVFHVSLLEPYRSRAPALSTSSPPLSRQLPKALPPSSPLPSSSSSVSSPPPTPLPPSPTAVIVDSAADRANGLRYYLQVRADDGYDYRSWVPSSQLPPTDPRVRLFHRTNPDKPGYDRLPSSPSQTGRRSTRRRGRREDLSHVEIPEVALALSCVDG</sequence>
<proteinExistence type="predicted"/>
<protein>
    <recommendedName>
        <fullName evidence="4">Chromo domain-containing protein</fullName>
    </recommendedName>
</protein>
<feature type="compositionally biased region" description="Pro residues" evidence="1">
    <location>
        <begin position="197"/>
        <end position="207"/>
    </location>
</feature>
<keyword evidence="3" id="KW-1185">Reference proteome</keyword>
<organism evidence="2 3">
    <name type="scientific">Cryptococcus floricola</name>
    <dbReference type="NCBI Taxonomy" id="2591691"/>
    <lineage>
        <taxon>Eukaryota</taxon>
        <taxon>Fungi</taxon>
        <taxon>Dikarya</taxon>
        <taxon>Basidiomycota</taxon>
        <taxon>Agaricomycotina</taxon>
        <taxon>Tremellomycetes</taxon>
        <taxon>Tremellales</taxon>
        <taxon>Cryptococcaceae</taxon>
        <taxon>Cryptococcus</taxon>
    </lineage>
</organism>
<feature type="region of interest" description="Disordered" evidence="1">
    <location>
        <begin position="1"/>
        <end position="34"/>
    </location>
</feature>
<feature type="compositionally biased region" description="Low complexity" evidence="1">
    <location>
        <begin position="165"/>
        <end position="176"/>
    </location>
</feature>
<comment type="caution">
    <text evidence="2">The sequence shown here is derived from an EMBL/GenBank/DDBJ whole genome shotgun (WGS) entry which is preliminary data.</text>
</comment>
<reference evidence="2 3" key="1">
    <citation type="submission" date="2017-05" db="EMBL/GenBank/DDBJ databases">
        <title>The Genome Sequence of Tsuchiyaea wingfieldii DSM 27421.</title>
        <authorList>
            <person name="Cuomo C."/>
            <person name="Passer A."/>
            <person name="Billmyre B."/>
            <person name="Heitman J."/>
        </authorList>
    </citation>
    <scope>NUCLEOTIDE SEQUENCE [LARGE SCALE GENOMIC DNA]</scope>
    <source>
        <strain evidence="2 3">DSM 27421</strain>
    </source>
</reference>
<gene>
    <name evidence="2" type="ORF">B9479_006242</name>
</gene>
<dbReference type="EMBL" id="NIDF01000101">
    <property type="protein sequence ID" value="TYJ53120.1"/>
    <property type="molecule type" value="Genomic_DNA"/>
</dbReference>
<evidence type="ECO:0000313" key="2">
    <source>
        <dbReference type="EMBL" id="TYJ53120.1"/>
    </source>
</evidence>
<feature type="region of interest" description="Disordered" evidence="1">
    <location>
        <begin position="165"/>
        <end position="209"/>
    </location>
</feature>
<accession>A0A5D3ASU7</accession>
<evidence type="ECO:0008006" key="4">
    <source>
        <dbReference type="Google" id="ProtNLM"/>
    </source>
</evidence>
<feature type="compositionally biased region" description="Polar residues" evidence="1">
    <location>
        <begin position="1"/>
        <end position="19"/>
    </location>
</feature>
<evidence type="ECO:0000256" key="1">
    <source>
        <dbReference type="SAM" id="MobiDB-lite"/>
    </source>
</evidence>